<comment type="caution">
    <text evidence="2">The sequence shown here is derived from an EMBL/GenBank/DDBJ whole genome shotgun (WGS) entry which is preliminary data.</text>
</comment>
<evidence type="ECO:0000313" key="2">
    <source>
        <dbReference type="EMBL" id="KAG2584163.1"/>
    </source>
</evidence>
<organism evidence="2 3">
    <name type="scientific">Panicum virgatum</name>
    <name type="common">Blackwell switchgrass</name>
    <dbReference type="NCBI Taxonomy" id="38727"/>
    <lineage>
        <taxon>Eukaryota</taxon>
        <taxon>Viridiplantae</taxon>
        <taxon>Streptophyta</taxon>
        <taxon>Embryophyta</taxon>
        <taxon>Tracheophyta</taxon>
        <taxon>Spermatophyta</taxon>
        <taxon>Magnoliopsida</taxon>
        <taxon>Liliopsida</taxon>
        <taxon>Poales</taxon>
        <taxon>Poaceae</taxon>
        <taxon>PACMAD clade</taxon>
        <taxon>Panicoideae</taxon>
        <taxon>Panicodae</taxon>
        <taxon>Paniceae</taxon>
        <taxon>Panicinae</taxon>
        <taxon>Panicum</taxon>
        <taxon>Panicum sect. Hiantes</taxon>
    </lineage>
</organism>
<proteinExistence type="predicted"/>
<gene>
    <name evidence="2" type="ORF">PVAP13_6KG278306</name>
</gene>
<evidence type="ECO:0000313" key="3">
    <source>
        <dbReference type="Proteomes" id="UP000823388"/>
    </source>
</evidence>
<reference evidence="2" key="1">
    <citation type="submission" date="2020-05" db="EMBL/GenBank/DDBJ databases">
        <title>WGS assembly of Panicum virgatum.</title>
        <authorList>
            <person name="Lovell J.T."/>
            <person name="Jenkins J."/>
            <person name="Shu S."/>
            <person name="Juenger T.E."/>
            <person name="Schmutz J."/>
        </authorList>
    </citation>
    <scope>NUCLEOTIDE SEQUENCE</scope>
    <source>
        <strain evidence="2">AP13</strain>
    </source>
</reference>
<dbReference type="EMBL" id="CM029047">
    <property type="protein sequence ID" value="KAG2584163.1"/>
    <property type="molecule type" value="Genomic_DNA"/>
</dbReference>
<dbReference type="Proteomes" id="UP000823388">
    <property type="component" value="Chromosome 6K"/>
</dbReference>
<evidence type="ECO:0000256" key="1">
    <source>
        <dbReference type="SAM" id="MobiDB-lite"/>
    </source>
</evidence>
<sequence length="59" mass="6513">MASMAVPSPEKMREGQKNSPDPPRMQLSSPLFRRAGAVSASPSPREARDLDKLVLNLHR</sequence>
<dbReference type="AlphaFoldDB" id="A0A8T0RH96"/>
<protein>
    <submittedName>
        <fullName evidence="2">Uncharacterized protein</fullName>
    </submittedName>
</protein>
<accession>A0A8T0RH96</accession>
<keyword evidence="3" id="KW-1185">Reference proteome</keyword>
<name>A0A8T0RH96_PANVG</name>
<feature type="region of interest" description="Disordered" evidence="1">
    <location>
        <begin position="1"/>
        <end position="59"/>
    </location>
</feature>